<sequence>MFYAVSRFLFLKLDSDGYYVDYVVVVFRPLVVLNSTRSSLPTVRGCNLLLTRYLVLRNCFLPTVSEYGTTPLHPWSSSEVPYLPNFLSFSFPFLTPKEPNVTMAISVFSLFLILVAAAGPLIYNAVRHHLTVIGVYRSPVFVSSNQDIHKIPDTLQCEDIHYYAPGNLIFAACEDSVLPRFQWFPPLDHLDKPPETPGSIHIIDPQTLKSSRLTFENFPGSFVTHGIDVIQDPDRSDAVYIFAVNHLGNPEYQPGADIHKARSQIEVFHHVLKTSTVRHVRSVRHPLVKTPNDLYATGPYSFYVTNDHYYLGGYMRLVENFVPWIKWTNVVHVQLDRLTTSDETAGVNATVALPNLWAANGLGHGQSDDEILVTSVLGGTMWRTQASNDHSQTLSIRDDISVDSIIDNPSYYEDPYRTVDDDARRTMIQRPQKALSSGMLSETRMAQDGKSVCSLKMTGPASELRVRQFSCP</sequence>
<organism evidence="9 10">
    <name type="scientific">Aspergillus sydowii CBS 593.65</name>
    <dbReference type="NCBI Taxonomy" id="1036612"/>
    <lineage>
        <taxon>Eukaryota</taxon>
        <taxon>Fungi</taxon>
        <taxon>Dikarya</taxon>
        <taxon>Ascomycota</taxon>
        <taxon>Pezizomycotina</taxon>
        <taxon>Eurotiomycetes</taxon>
        <taxon>Eurotiomycetidae</taxon>
        <taxon>Eurotiales</taxon>
        <taxon>Aspergillaceae</taxon>
        <taxon>Aspergillus</taxon>
        <taxon>Aspergillus subgen. Nidulantes</taxon>
    </lineage>
</organism>
<dbReference type="PANTHER" id="PTHR11799">
    <property type="entry name" value="PARAOXONASE"/>
    <property type="match status" value="1"/>
</dbReference>
<keyword evidence="6" id="KW-0106">Calcium</keyword>
<dbReference type="GO" id="GO:0046872">
    <property type="term" value="F:metal ion binding"/>
    <property type="evidence" value="ECO:0007669"/>
    <property type="project" value="UniProtKB-KW"/>
</dbReference>
<feature type="binding site" evidence="6">
    <location>
        <position position="408"/>
    </location>
    <ligand>
        <name>Ca(2+)</name>
        <dbReference type="ChEBI" id="CHEBI:29108"/>
        <label>1</label>
        <note>catalytic</note>
    </ligand>
</feature>
<evidence type="ECO:0000313" key="10">
    <source>
        <dbReference type="Proteomes" id="UP000184356"/>
    </source>
</evidence>
<dbReference type="RefSeq" id="XP_040705437.1">
    <property type="nucleotide sequence ID" value="XM_040851255.1"/>
</dbReference>
<gene>
    <name evidence="9" type="ORF">ASPSYDRAFT_836719</name>
</gene>
<dbReference type="Proteomes" id="UP000184356">
    <property type="component" value="Unassembled WGS sequence"/>
</dbReference>
<dbReference type="AlphaFoldDB" id="A0A1L9TQD7"/>
<feature type="binding site" evidence="6">
    <location>
        <position position="227"/>
    </location>
    <ligand>
        <name>Ca(2+)</name>
        <dbReference type="ChEBI" id="CHEBI:29108"/>
        <label>1</label>
        <note>catalytic</note>
    </ligand>
</feature>
<keyword evidence="8" id="KW-0812">Transmembrane</keyword>
<name>A0A1L9TQD7_9EURO</name>
<evidence type="ECO:0000256" key="6">
    <source>
        <dbReference type="PIRSR" id="PIRSR602640-2"/>
    </source>
</evidence>
<keyword evidence="4 7" id="KW-0325">Glycoprotein</keyword>
<reference evidence="10" key="1">
    <citation type="journal article" date="2017" name="Genome Biol.">
        <title>Comparative genomics reveals high biological diversity and specific adaptations in the industrially and medically important fungal genus Aspergillus.</title>
        <authorList>
            <person name="de Vries R.P."/>
            <person name="Riley R."/>
            <person name="Wiebenga A."/>
            <person name="Aguilar-Osorio G."/>
            <person name="Amillis S."/>
            <person name="Uchima C.A."/>
            <person name="Anderluh G."/>
            <person name="Asadollahi M."/>
            <person name="Askin M."/>
            <person name="Barry K."/>
            <person name="Battaglia E."/>
            <person name="Bayram O."/>
            <person name="Benocci T."/>
            <person name="Braus-Stromeyer S.A."/>
            <person name="Caldana C."/>
            <person name="Canovas D."/>
            <person name="Cerqueira G.C."/>
            <person name="Chen F."/>
            <person name="Chen W."/>
            <person name="Choi C."/>
            <person name="Clum A."/>
            <person name="Dos Santos R.A."/>
            <person name="Damasio A.R."/>
            <person name="Diallinas G."/>
            <person name="Emri T."/>
            <person name="Fekete E."/>
            <person name="Flipphi M."/>
            <person name="Freyberg S."/>
            <person name="Gallo A."/>
            <person name="Gournas C."/>
            <person name="Habgood R."/>
            <person name="Hainaut M."/>
            <person name="Harispe M.L."/>
            <person name="Henrissat B."/>
            <person name="Hilden K.S."/>
            <person name="Hope R."/>
            <person name="Hossain A."/>
            <person name="Karabika E."/>
            <person name="Karaffa L."/>
            <person name="Karanyi Z."/>
            <person name="Krasevec N."/>
            <person name="Kuo A."/>
            <person name="Kusch H."/>
            <person name="LaButti K."/>
            <person name="Lagendijk E.L."/>
            <person name="Lapidus A."/>
            <person name="Levasseur A."/>
            <person name="Lindquist E."/>
            <person name="Lipzen A."/>
            <person name="Logrieco A.F."/>
            <person name="MacCabe A."/>
            <person name="Maekelae M.R."/>
            <person name="Malavazi I."/>
            <person name="Melin P."/>
            <person name="Meyer V."/>
            <person name="Mielnichuk N."/>
            <person name="Miskei M."/>
            <person name="Molnar A.P."/>
            <person name="Mule G."/>
            <person name="Ngan C.Y."/>
            <person name="Orejas M."/>
            <person name="Orosz E."/>
            <person name="Ouedraogo J.P."/>
            <person name="Overkamp K.M."/>
            <person name="Park H.-S."/>
            <person name="Perrone G."/>
            <person name="Piumi F."/>
            <person name="Punt P.J."/>
            <person name="Ram A.F."/>
            <person name="Ramon A."/>
            <person name="Rauscher S."/>
            <person name="Record E."/>
            <person name="Riano-Pachon D.M."/>
            <person name="Robert V."/>
            <person name="Roehrig J."/>
            <person name="Ruller R."/>
            <person name="Salamov A."/>
            <person name="Salih N.S."/>
            <person name="Samson R.A."/>
            <person name="Sandor E."/>
            <person name="Sanguinetti M."/>
            <person name="Schuetze T."/>
            <person name="Sepcic K."/>
            <person name="Shelest E."/>
            <person name="Sherlock G."/>
            <person name="Sophianopoulou V."/>
            <person name="Squina F.M."/>
            <person name="Sun H."/>
            <person name="Susca A."/>
            <person name="Todd R.B."/>
            <person name="Tsang A."/>
            <person name="Unkles S.E."/>
            <person name="van de Wiele N."/>
            <person name="van Rossen-Uffink D."/>
            <person name="Oliveira J.V."/>
            <person name="Vesth T.C."/>
            <person name="Visser J."/>
            <person name="Yu J.-H."/>
            <person name="Zhou M."/>
            <person name="Andersen M.R."/>
            <person name="Archer D.B."/>
            <person name="Baker S.E."/>
            <person name="Benoit I."/>
            <person name="Brakhage A.A."/>
            <person name="Braus G.H."/>
            <person name="Fischer R."/>
            <person name="Frisvad J.C."/>
            <person name="Goldman G.H."/>
            <person name="Houbraken J."/>
            <person name="Oakley B."/>
            <person name="Pocsi I."/>
            <person name="Scazzocchio C."/>
            <person name="Seiboth B."/>
            <person name="vanKuyk P.A."/>
            <person name="Wortman J."/>
            <person name="Dyer P.S."/>
            <person name="Grigoriev I.V."/>
        </authorList>
    </citation>
    <scope>NUCLEOTIDE SEQUENCE [LARGE SCALE GENOMIC DNA]</scope>
    <source>
        <strain evidence="10">CBS 593.65</strain>
    </source>
</reference>
<evidence type="ECO:0000256" key="4">
    <source>
        <dbReference type="ARBA" id="ARBA00023180"/>
    </source>
</evidence>
<evidence type="ECO:0000256" key="3">
    <source>
        <dbReference type="ARBA" id="ARBA00023157"/>
    </source>
</evidence>
<dbReference type="GO" id="GO:0004064">
    <property type="term" value="F:arylesterase activity"/>
    <property type="evidence" value="ECO:0007669"/>
    <property type="project" value="InterPro"/>
</dbReference>
<keyword evidence="6" id="KW-0479">Metal-binding</keyword>
<feature type="active site" description="Proton acceptor" evidence="5">
    <location>
        <position position="225"/>
    </location>
</feature>
<dbReference type="PANTHER" id="PTHR11799:SF12">
    <property type="entry name" value="PARAOXONASE-RELATED"/>
    <property type="match status" value="1"/>
</dbReference>
<evidence type="ECO:0000256" key="1">
    <source>
        <dbReference type="ARBA" id="ARBA00008595"/>
    </source>
</evidence>
<feature type="binding site" evidence="6">
    <location>
        <position position="360"/>
    </location>
    <ligand>
        <name>Ca(2+)</name>
        <dbReference type="ChEBI" id="CHEBI:29108"/>
        <label>1</label>
        <note>catalytic</note>
    </ligand>
</feature>
<dbReference type="Gene3D" id="2.120.10.30">
    <property type="entry name" value="TolB, C-terminal domain"/>
    <property type="match status" value="1"/>
</dbReference>
<dbReference type="EMBL" id="KV878584">
    <property type="protein sequence ID" value="OJJ61631.1"/>
    <property type="molecule type" value="Genomic_DNA"/>
</dbReference>
<evidence type="ECO:0000256" key="5">
    <source>
        <dbReference type="PIRSR" id="PIRSR602640-1"/>
    </source>
</evidence>
<keyword evidence="10" id="KW-1185">Reference proteome</keyword>
<keyword evidence="2" id="KW-0378">Hydrolase</keyword>
<dbReference type="GeneID" id="63767328"/>
<evidence type="ECO:0000256" key="8">
    <source>
        <dbReference type="SAM" id="Phobius"/>
    </source>
</evidence>
<feature type="binding site" evidence="6">
    <location>
        <position position="293"/>
    </location>
    <ligand>
        <name>Ca(2+)</name>
        <dbReference type="ChEBI" id="CHEBI:29108"/>
        <label>1</label>
        <note>catalytic</note>
    </ligand>
</feature>
<proteinExistence type="inferred from homology"/>
<feature type="binding site" evidence="6">
    <location>
        <position position="407"/>
    </location>
    <ligand>
        <name>Ca(2+)</name>
        <dbReference type="ChEBI" id="CHEBI:29108"/>
        <label>1</label>
        <note>catalytic</note>
    </ligand>
</feature>
<protein>
    <recommendedName>
        <fullName evidence="11">Serum paraoxonase/arylesterase family protein</fullName>
    </recommendedName>
</protein>
<dbReference type="InterPro" id="IPR051288">
    <property type="entry name" value="Serum_paraoxonase/arylesterase"/>
</dbReference>
<feature type="binding site" evidence="6">
    <location>
        <position position="292"/>
    </location>
    <ligand>
        <name>Ca(2+)</name>
        <dbReference type="ChEBI" id="CHEBI:29108"/>
        <label>1</label>
        <note>catalytic</note>
    </ligand>
</feature>
<dbReference type="OrthoDB" id="5307922at2759"/>
<comment type="PTM">
    <text evidence="7">Glycosylated.</text>
</comment>
<feature type="transmembrane region" description="Helical" evidence="8">
    <location>
        <begin position="101"/>
        <end position="123"/>
    </location>
</feature>
<dbReference type="InterPro" id="IPR011042">
    <property type="entry name" value="6-blade_b-propeller_TolB-like"/>
</dbReference>
<evidence type="ECO:0008006" key="11">
    <source>
        <dbReference type="Google" id="ProtNLM"/>
    </source>
</evidence>
<keyword evidence="8" id="KW-0472">Membrane</keyword>
<evidence type="ECO:0000256" key="7">
    <source>
        <dbReference type="PIRSR" id="PIRSR602640-4"/>
    </source>
</evidence>
<feature type="glycosylation site" description="N-linked (GlcNAc...) asparagine" evidence="7">
    <location>
        <position position="408"/>
    </location>
</feature>
<dbReference type="InterPro" id="IPR002640">
    <property type="entry name" value="Arylesterase"/>
</dbReference>
<accession>A0A1L9TQD7</accession>
<dbReference type="Pfam" id="PF01731">
    <property type="entry name" value="Arylesterase"/>
    <property type="match status" value="1"/>
</dbReference>
<dbReference type="VEuPathDB" id="FungiDB:ASPSYDRAFT_836719"/>
<dbReference type="SUPFAM" id="SSF63829">
    <property type="entry name" value="Calcium-dependent phosphotriesterase"/>
    <property type="match status" value="1"/>
</dbReference>
<feature type="binding site" evidence="6">
    <location>
        <position position="159"/>
    </location>
    <ligand>
        <name>Ca(2+)</name>
        <dbReference type="ChEBI" id="CHEBI:29108"/>
        <label>1</label>
        <note>catalytic</note>
    </ligand>
</feature>
<comment type="cofactor">
    <cofactor evidence="6">
        <name>Ca(2+)</name>
        <dbReference type="ChEBI" id="CHEBI:29108"/>
    </cofactor>
    <text evidence="6">Binds 2 calcium ions per subunit.</text>
</comment>
<evidence type="ECO:0000313" key="9">
    <source>
        <dbReference type="EMBL" id="OJJ61631.1"/>
    </source>
</evidence>
<evidence type="ECO:0000256" key="2">
    <source>
        <dbReference type="ARBA" id="ARBA00022801"/>
    </source>
</evidence>
<comment type="similarity">
    <text evidence="1">Belongs to the paraoxonase family.</text>
</comment>
<keyword evidence="8" id="KW-1133">Transmembrane helix</keyword>
<keyword evidence="3" id="KW-1015">Disulfide bond</keyword>